<evidence type="ECO:0000313" key="2">
    <source>
        <dbReference type="Proteomes" id="UP000095287"/>
    </source>
</evidence>
<dbReference type="Proteomes" id="UP000095287">
    <property type="component" value="Unplaced"/>
</dbReference>
<dbReference type="InterPro" id="IPR024079">
    <property type="entry name" value="MetalloPept_cat_dom_sf"/>
</dbReference>
<name>A0A1I7ZLS2_9BILA</name>
<dbReference type="Pfam" id="PF01400">
    <property type="entry name" value="Astacin"/>
    <property type="match status" value="1"/>
</dbReference>
<dbReference type="GO" id="GO:0004222">
    <property type="term" value="F:metalloendopeptidase activity"/>
    <property type="evidence" value="ECO:0007669"/>
    <property type="project" value="InterPro"/>
</dbReference>
<dbReference type="AlphaFoldDB" id="A0A1I7ZLS2"/>
<sequence>MRFLVSILFTVVAASLTKRAALNRDNYPDRLFPTDEPIPYKFISDFSSDDKKGVRNVLENIASNTCLSFEDVTKESDAQSNKSTIVFANSTECGAQAVGRRRHLATLYIHLAESECRI</sequence>
<reference evidence="3" key="1">
    <citation type="submission" date="2016-11" db="UniProtKB">
        <authorList>
            <consortium name="WormBaseParasite"/>
        </authorList>
    </citation>
    <scope>IDENTIFICATION</scope>
</reference>
<dbReference type="InterPro" id="IPR001506">
    <property type="entry name" value="Peptidase_M12A"/>
</dbReference>
<accession>A0A1I7ZLS2</accession>
<dbReference type="Gene3D" id="3.40.390.10">
    <property type="entry name" value="Collagenase (Catalytic Domain)"/>
    <property type="match status" value="1"/>
</dbReference>
<feature type="domain" description="Peptidase M12A" evidence="1">
    <location>
        <begin position="35"/>
        <end position="110"/>
    </location>
</feature>
<protein>
    <submittedName>
        <fullName evidence="3">Astacin domain-containing protein</fullName>
    </submittedName>
</protein>
<organism evidence="2 3">
    <name type="scientific">Steinernema glaseri</name>
    <dbReference type="NCBI Taxonomy" id="37863"/>
    <lineage>
        <taxon>Eukaryota</taxon>
        <taxon>Metazoa</taxon>
        <taxon>Ecdysozoa</taxon>
        <taxon>Nematoda</taxon>
        <taxon>Chromadorea</taxon>
        <taxon>Rhabditida</taxon>
        <taxon>Tylenchina</taxon>
        <taxon>Panagrolaimomorpha</taxon>
        <taxon>Strongyloidoidea</taxon>
        <taxon>Steinernematidae</taxon>
        <taxon>Steinernema</taxon>
    </lineage>
</organism>
<dbReference type="WBParaSite" id="L893_g27824.t1">
    <property type="protein sequence ID" value="L893_g27824.t1"/>
    <property type="gene ID" value="L893_g27824"/>
</dbReference>
<keyword evidence="2" id="KW-1185">Reference proteome</keyword>
<proteinExistence type="predicted"/>
<evidence type="ECO:0000313" key="3">
    <source>
        <dbReference type="WBParaSite" id="L893_g27824.t1"/>
    </source>
</evidence>
<dbReference type="GO" id="GO:0006508">
    <property type="term" value="P:proteolysis"/>
    <property type="evidence" value="ECO:0007669"/>
    <property type="project" value="InterPro"/>
</dbReference>
<evidence type="ECO:0000259" key="1">
    <source>
        <dbReference type="Pfam" id="PF01400"/>
    </source>
</evidence>